<sequence>MVHDKAWCWTVYRYVVGVTQRLEASGVGFSLEHYREGPPCGVHPGVGCMRTILPLFADTPEELRKLLEICSTEMTRIGLQFNQTKSMGMAWGAEQPEASWNLQGGTIRLTDTVKYLSVSLTTTDKCLTAHARRLRVQQVEAAEWYEAAKRKSALTMYIQEKREIRREGLYDNSWGSGLLAEARGGVLRTRVWRVRFTAYADWVLRGRRNAILVIRLFLILRQQIGDE</sequence>
<keyword evidence="2" id="KW-1185">Reference proteome</keyword>
<organism evidence="1 2">
    <name type="scientific">Haemaphysalis longicornis</name>
    <name type="common">Bush tick</name>
    <dbReference type="NCBI Taxonomy" id="44386"/>
    <lineage>
        <taxon>Eukaryota</taxon>
        <taxon>Metazoa</taxon>
        <taxon>Ecdysozoa</taxon>
        <taxon>Arthropoda</taxon>
        <taxon>Chelicerata</taxon>
        <taxon>Arachnida</taxon>
        <taxon>Acari</taxon>
        <taxon>Parasitiformes</taxon>
        <taxon>Ixodida</taxon>
        <taxon>Ixodoidea</taxon>
        <taxon>Ixodidae</taxon>
        <taxon>Haemaphysalinae</taxon>
        <taxon>Haemaphysalis</taxon>
    </lineage>
</organism>
<proteinExistence type="predicted"/>
<accession>A0A9J6FYE3</accession>
<dbReference type="Proteomes" id="UP000821853">
    <property type="component" value="Chromosome 2"/>
</dbReference>
<comment type="caution">
    <text evidence="1">The sequence shown here is derived from an EMBL/GenBank/DDBJ whole genome shotgun (WGS) entry which is preliminary data.</text>
</comment>
<protein>
    <submittedName>
        <fullName evidence="1">Uncharacterized protein</fullName>
    </submittedName>
</protein>
<dbReference type="VEuPathDB" id="VectorBase:HLOH_047345"/>
<evidence type="ECO:0000313" key="2">
    <source>
        <dbReference type="Proteomes" id="UP000821853"/>
    </source>
</evidence>
<dbReference type="AlphaFoldDB" id="A0A9J6FYE3"/>
<name>A0A9J6FYE3_HAELO</name>
<reference evidence="1 2" key="1">
    <citation type="journal article" date="2020" name="Cell">
        <title>Large-Scale Comparative Analyses of Tick Genomes Elucidate Their Genetic Diversity and Vector Capacities.</title>
        <authorList>
            <consortium name="Tick Genome and Microbiome Consortium (TIGMIC)"/>
            <person name="Jia N."/>
            <person name="Wang J."/>
            <person name="Shi W."/>
            <person name="Du L."/>
            <person name="Sun Y."/>
            <person name="Zhan W."/>
            <person name="Jiang J.F."/>
            <person name="Wang Q."/>
            <person name="Zhang B."/>
            <person name="Ji P."/>
            <person name="Bell-Sakyi L."/>
            <person name="Cui X.M."/>
            <person name="Yuan T.T."/>
            <person name="Jiang B.G."/>
            <person name="Yang W.F."/>
            <person name="Lam T.T."/>
            <person name="Chang Q.C."/>
            <person name="Ding S.J."/>
            <person name="Wang X.J."/>
            <person name="Zhu J.G."/>
            <person name="Ruan X.D."/>
            <person name="Zhao L."/>
            <person name="Wei J.T."/>
            <person name="Ye R.Z."/>
            <person name="Que T.C."/>
            <person name="Du C.H."/>
            <person name="Zhou Y.H."/>
            <person name="Cheng J.X."/>
            <person name="Dai P.F."/>
            <person name="Guo W.B."/>
            <person name="Han X.H."/>
            <person name="Huang E.J."/>
            <person name="Li L.F."/>
            <person name="Wei W."/>
            <person name="Gao Y.C."/>
            <person name="Liu J.Z."/>
            <person name="Shao H.Z."/>
            <person name="Wang X."/>
            <person name="Wang C.C."/>
            <person name="Yang T.C."/>
            <person name="Huo Q.B."/>
            <person name="Li W."/>
            <person name="Chen H.Y."/>
            <person name="Chen S.E."/>
            <person name="Zhou L.G."/>
            <person name="Ni X.B."/>
            <person name="Tian J.H."/>
            <person name="Sheng Y."/>
            <person name="Liu T."/>
            <person name="Pan Y.S."/>
            <person name="Xia L.Y."/>
            <person name="Li J."/>
            <person name="Zhao F."/>
            <person name="Cao W.C."/>
        </authorList>
    </citation>
    <scope>NUCLEOTIDE SEQUENCE [LARGE SCALE GENOMIC DNA]</scope>
    <source>
        <strain evidence="1">HaeL-2018</strain>
    </source>
</reference>
<evidence type="ECO:0000313" key="1">
    <source>
        <dbReference type="EMBL" id="KAH9367859.1"/>
    </source>
</evidence>
<dbReference type="EMBL" id="JABSTR010000004">
    <property type="protein sequence ID" value="KAH9367859.1"/>
    <property type="molecule type" value="Genomic_DNA"/>
</dbReference>
<gene>
    <name evidence="1" type="ORF">HPB48_003096</name>
</gene>